<evidence type="ECO:0000313" key="7">
    <source>
        <dbReference type="Proteomes" id="UP001596506"/>
    </source>
</evidence>
<dbReference type="PANTHER" id="PTHR43630">
    <property type="entry name" value="POLY-BETA-1,6-N-ACETYL-D-GLUCOSAMINE SYNTHASE"/>
    <property type="match status" value="1"/>
</dbReference>
<feature type="domain" description="Glycosyltransferase 2-like" evidence="5">
    <location>
        <begin position="51"/>
        <end position="160"/>
    </location>
</feature>
<dbReference type="SUPFAM" id="SSF53448">
    <property type="entry name" value="Nucleotide-diphospho-sugar transferases"/>
    <property type="match status" value="1"/>
</dbReference>
<keyword evidence="2 6" id="KW-0328">Glycosyltransferase</keyword>
<dbReference type="Gene3D" id="3.90.550.10">
    <property type="entry name" value="Spore Coat Polysaccharide Biosynthesis Protein SpsA, Chain A"/>
    <property type="match status" value="1"/>
</dbReference>
<sequence>MLEAVFWIAVLGSVYSYFIYPLALMALPARRALPAPADNLAATQAASPSVSLIITAHNEAGRIRQKLENTLELVYPNLEIIVASDCSSDGTDDIVREYESQGVLLSRTNERLGKENAQKDAIAMATGDIIVFSDVATSIPPDAIHALVRYFDNPAVGAVSSEDVFVSRDGSVVGEGAYVKYEMWLRKLESLRGGLVGLSGSFFAVRQVLCHRWDIHAPSDFNTALNCALDGYVAVSAPDVLGHYQDVADPSKEYQRKLRTVIRGWTALARHPEVLNPARFGLFAWQVFSHKLMRWAVPWFLLILFVVSVMLAGSGWIYSLALLLQLAFYGVVLAAHFSPRLRAKSYIRIPYFFVQVNYAIAHATLQFLGGRRMTVWSPSQR</sequence>
<keyword evidence="4" id="KW-0812">Transmembrane</keyword>
<reference evidence="7" key="1">
    <citation type="journal article" date="2019" name="Int. J. Syst. Evol. Microbiol.">
        <title>The Global Catalogue of Microorganisms (GCM) 10K type strain sequencing project: providing services to taxonomists for standard genome sequencing and annotation.</title>
        <authorList>
            <consortium name="The Broad Institute Genomics Platform"/>
            <consortium name="The Broad Institute Genome Sequencing Center for Infectious Disease"/>
            <person name="Wu L."/>
            <person name="Ma J."/>
        </authorList>
    </citation>
    <scope>NUCLEOTIDE SEQUENCE [LARGE SCALE GENOMIC DNA]</scope>
    <source>
        <strain evidence="7">CCUG 60559</strain>
    </source>
</reference>
<dbReference type="PANTHER" id="PTHR43630:SF1">
    <property type="entry name" value="POLY-BETA-1,6-N-ACETYL-D-GLUCOSAMINE SYNTHASE"/>
    <property type="match status" value="1"/>
</dbReference>
<proteinExistence type="inferred from homology"/>
<dbReference type="InterPro" id="IPR001173">
    <property type="entry name" value="Glyco_trans_2-like"/>
</dbReference>
<gene>
    <name evidence="6" type="ORF">ACFQQA_12995</name>
</gene>
<comment type="caution">
    <text evidence="6">The sequence shown here is derived from an EMBL/GenBank/DDBJ whole genome shotgun (WGS) entry which is preliminary data.</text>
</comment>
<feature type="transmembrane region" description="Helical" evidence="4">
    <location>
        <begin position="317"/>
        <end position="337"/>
    </location>
</feature>
<feature type="transmembrane region" description="Helical" evidence="4">
    <location>
        <begin position="292"/>
        <end position="311"/>
    </location>
</feature>
<evidence type="ECO:0000256" key="1">
    <source>
        <dbReference type="ARBA" id="ARBA00006739"/>
    </source>
</evidence>
<evidence type="ECO:0000256" key="2">
    <source>
        <dbReference type="ARBA" id="ARBA00022676"/>
    </source>
</evidence>
<evidence type="ECO:0000259" key="5">
    <source>
        <dbReference type="Pfam" id="PF00535"/>
    </source>
</evidence>
<dbReference type="EC" id="2.4.-.-" evidence="6"/>
<evidence type="ECO:0000256" key="3">
    <source>
        <dbReference type="ARBA" id="ARBA00022679"/>
    </source>
</evidence>
<dbReference type="RefSeq" id="WP_100688626.1">
    <property type="nucleotide sequence ID" value="NZ_JBHTBD010000005.1"/>
</dbReference>
<dbReference type="GO" id="GO:0016757">
    <property type="term" value="F:glycosyltransferase activity"/>
    <property type="evidence" value="ECO:0007669"/>
    <property type="project" value="UniProtKB-KW"/>
</dbReference>
<accession>A0ABW2IXL8</accession>
<keyword evidence="4" id="KW-0472">Membrane</keyword>
<dbReference type="EMBL" id="JBHTBD010000005">
    <property type="protein sequence ID" value="MFC7295638.1"/>
    <property type="molecule type" value="Genomic_DNA"/>
</dbReference>
<name>A0ABW2IXL8_9GAMM</name>
<comment type="similarity">
    <text evidence="1">Belongs to the glycosyltransferase 2 family.</text>
</comment>
<dbReference type="InterPro" id="IPR029044">
    <property type="entry name" value="Nucleotide-diphossugar_trans"/>
</dbReference>
<keyword evidence="4" id="KW-1133">Transmembrane helix</keyword>
<keyword evidence="3 6" id="KW-0808">Transferase</keyword>
<dbReference type="Proteomes" id="UP001596506">
    <property type="component" value="Unassembled WGS sequence"/>
</dbReference>
<keyword evidence="7" id="KW-1185">Reference proteome</keyword>
<evidence type="ECO:0000256" key="4">
    <source>
        <dbReference type="SAM" id="Phobius"/>
    </source>
</evidence>
<dbReference type="Pfam" id="PF00535">
    <property type="entry name" value="Glycos_transf_2"/>
    <property type="match status" value="1"/>
</dbReference>
<protein>
    <submittedName>
        <fullName evidence="6">Glycosyltransferase family 2 protein</fullName>
        <ecNumber evidence="6">2.4.-.-</ecNumber>
    </submittedName>
</protein>
<evidence type="ECO:0000313" key="6">
    <source>
        <dbReference type="EMBL" id="MFC7295638.1"/>
    </source>
</evidence>
<feature type="transmembrane region" description="Helical" evidence="4">
    <location>
        <begin position="6"/>
        <end position="27"/>
    </location>
</feature>
<organism evidence="6 7">
    <name type="scientific">Marinobacter aromaticivorans</name>
    <dbReference type="NCBI Taxonomy" id="1494078"/>
    <lineage>
        <taxon>Bacteria</taxon>
        <taxon>Pseudomonadati</taxon>
        <taxon>Pseudomonadota</taxon>
        <taxon>Gammaproteobacteria</taxon>
        <taxon>Pseudomonadales</taxon>
        <taxon>Marinobacteraceae</taxon>
        <taxon>Marinobacter</taxon>
    </lineage>
</organism>
<dbReference type="CDD" id="cd06439">
    <property type="entry name" value="CESA_like_1"/>
    <property type="match status" value="1"/>
</dbReference>